<dbReference type="AlphaFoldDB" id="A0A6L5QG51"/>
<dbReference type="PROSITE" id="PS51257">
    <property type="entry name" value="PROKAR_LIPOPROTEIN"/>
    <property type="match status" value="1"/>
</dbReference>
<evidence type="ECO:0000313" key="2">
    <source>
        <dbReference type="EMBL" id="MRX08747.1"/>
    </source>
</evidence>
<evidence type="ECO:0008006" key="4">
    <source>
        <dbReference type="Google" id="ProtNLM"/>
    </source>
</evidence>
<evidence type="ECO:0000313" key="3">
    <source>
        <dbReference type="Proteomes" id="UP000481037"/>
    </source>
</evidence>
<dbReference type="EMBL" id="WKJM01000009">
    <property type="protein sequence ID" value="MRX08747.1"/>
    <property type="molecule type" value="Genomic_DNA"/>
</dbReference>
<keyword evidence="3" id="KW-1185">Reference proteome</keyword>
<name>A0A6L5QG51_9BURK</name>
<reference evidence="2 3" key="1">
    <citation type="submission" date="2019-11" db="EMBL/GenBank/DDBJ databases">
        <title>Novel species isolated from a subtropical stream in China.</title>
        <authorList>
            <person name="Lu H."/>
        </authorList>
    </citation>
    <scope>NUCLEOTIDE SEQUENCE [LARGE SCALE GENOMIC DNA]</scope>
    <source>
        <strain evidence="2 3">FT25W</strain>
    </source>
</reference>
<sequence>MAKSFTTMAGAALLLACGAASAQLGNGGGTYAGVDKVNLNPPAIVASHLDNAQLVLNADAKLLGAVGMNDAAAQAAAAGTLTADATRAQIEEALKVQSDSGHALEQKLAAKAELNDTAKLAFSSAVGDLARGLTAEAGMARDLAEVRKTLKPGGGAAASAIYLSKALPGSVKDLGETLRAAAAYAKANNIMLPQAATEALNQL</sequence>
<feature type="chain" id="PRO_5026910856" description="DUF4142 domain-containing protein" evidence="1">
    <location>
        <begin position="23"/>
        <end position="203"/>
    </location>
</feature>
<proteinExistence type="predicted"/>
<protein>
    <recommendedName>
        <fullName evidence="4">DUF4142 domain-containing protein</fullName>
    </recommendedName>
</protein>
<organism evidence="2 3">
    <name type="scientific">Duganella alba</name>
    <dbReference type="NCBI Taxonomy" id="2666081"/>
    <lineage>
        <taxon>Bacteria</taxon>
        <taxon>Pseudomonadati</taxon>
        <taxon>Pseudomonadota</taxon>
        <taxon>Betaproteobacteria</taxon>
        <taxon>Burkholderiales</taxon>
        <taxon>Oxalobacteraceae</taxon>
        <taxon>Telluria group</taxon>
        <taxon>Duganella</taxon>
    </lineage>
</organism>
<comment type="caution">
    <text evidence="2">The sequence shown here is derived from an EMBL/GenBank/DDBJ whole genome shotgun (WGS) entry which is preliminary data.</text>
</comment>
<gene>
    <name evidence="2" type="ORF">GJ697_12940</name>
</gene>
<dbReference type="Proteomes" id="UP000481037">
    <property type="component" value="Unassembled WGS sequence"/>
</dbReference>
<accession>A0A6L5QG51</accession>
<evidence type="ECO:0000256" key="1">
    <source>
        <dbReference type="SAM" id="SignalP"/>
    </source>
</evidence>
<dbReference type="RefSeq" id="WP_154368275.1">
    <property type="nucleotide sequence ID" value="NZ_WKJM01000009.1"/>
</dbReference>
<keyword evidence="1" id="KW-0732">Signal</keyword>
<feature type="signal peptide" evidence="1">
    <location>
        <begin position="1"/>
        <end position="22"/>
    </location>
</feature>